<keyword evidence="2" id="KW-1185">Reference proteome</keyword>
<accession>A0A8E4ZMB2</accession>
<evidence type="ECO:0000313" key="1">
    <source>
        <dbReference type="EMBL" id="QQV90917.1"/>
    </source>
</evidence>
<organism evidence="1 2">
    <name type="scientific">Polaribacter phage Freya_1</name>
    <dbReference type="NCBI Taxonomy" id="2745662"/>
    <lineage>
        <taxon>Viruses</taxon>
        <taxon>Duplodnaviria</taxon>
        <taxon>Heunggongvirae</taxon>
        <taxon>Uroviricota</taxon>
        <taxon>Caudoviricetes</taxon>
        <taxon>Forsetiviridae</taxon>
        <taxon>Freyavirus</taxon>
        <taxon>Freyavirus freya</taxon>
    </lineage>
</organism>
<dbReference type="Gene3D" id="3.60.15.10">
    <property type="entry name" value="Ribonuclease Z/Hydroxyacylglutathione hydrolase-like"/>
    <property type="match status" value="1"/>
</dbReference>
<sequence>MESNKPSLDICNILSSGSKGNCIIYHNSIAVDMGVPFSMIKECQNSLQIVLLTHIHGDHFNVSTIKKLALERPTLRFACGDFLADKLEGIKNVDILEAGKIYDYGAFKVSPIVLYHDVPNFGYRIFKGDHKTIHATDTCHLNGITAKNYSLYCVESNYNEDTIFESIKIKQSKGEFAYQTGAINSHLSEQQARDFIFKNKGEHSEVIRLHESTTV</sequence>
<dbReference type="GO" id="GO:0052170">
    <property type="term" value="P:symbiont-mediated suppression of host innate immune response"/>
    <property type="evidence" value="ECO:0007669"/>
    <property type="project" value="UniProtKB-KW"/>
</dbReference>
<dbReference type="SUPFAM" id="SSF56281">
    <property type="entry name" value="Metallo-hydrolase/oxidoreductase"/>
    <property type="match status" value="1"/>
</dbReference>
<dbReference type="Proteomes" id="UP000693667">
    <property type="component" value="Segment"/>
</dbReference>
<dbReference type="InterPro" id="IPR036866">
    <property type="entry name" value="RibonucZ/Hydroxyglut_hydro"/>
</dbReference>
<proteinExistence type="predicted"/>
<evidence type="ECO:0000313" key="2">
    <source>
        <dbReference type="Proteomes" id="UP000693667"/>
    </source>
</evidence>
<dbReference type="EMBL" id="MT732463">
    <property type="protein sequence ID" value="QQV90917.1"/>
    <property type="molecule type" value="Genomic_DNA"/>
</dbReference>
<gene>
    <name evidence="1" type="ORF">Freya1_46</name>
</gene>
<name>A0A8E4ZMB2_9CAUD</name>
<protein>
    <submittedName>
        <fullName evidence="1">Beta-lactamase superfamily domain protein</fullName>
    </submittedName>
</protein>
<reference evidence="1" key="1">
    <citation type="submission" date="2020-07" db="EMBL/GenBank/DDBJ databases">
        <title>Highly diverse flavobacterial phages as mortality factor during North Sea spring blooms.</title>
        <authorList>
            <person name="Bartlau N."/>
            <person name="Wichels A."/>
            <person name="Krohne G."/>
            <person name="Adriaenssens E.M."/>
            <person name="Heins A."/>
            <person name="Fuchs B.M."/>
            <person name="Amann R."/>
            <person name="Moraru C."/>
        </authorList>
    </citation>
    <scope>NUCLEOTIDE SEQUENCE</scope>
</reference>